<evidence type="ECO:0000313" key="3">
    <source>
        <dbReference type="Proteomes" id="UP000179179"/>
    </source>
</evidence>
<evidence type="ECO:0000256" key="1">
    <source>
        <dbReference type="SAM" id="SignalP"/>
    </source>
</evidence>
<dbReference type="EMBL" id="LYCR01000085">
    <property type="protein sequence ID" value="OGM42634.1"/>
    <property type="molecule type" value="Genomic_DNA"/>
</dbReference>
<name>A0A1F7ZT56_9EURO</name>
<dbReference type="AlphaFoldDB" id="A0A1F7ZT56"/>
<sequence length="105" mass="11267">MQLSILTVIIPALAAFASAAPSDKRQITSVSITFYTPGGEKWSQTFPTDMSSHEVEIKKTVSHIYNPGGAYCGFSGAQGERVDVPIGDHKLETPQKLTTGMCAHL</sequence>
<keyword evidence="1" id="KW-0732">Signal</keyword>
<comment type="caution">
    <text evidence="2">The sequence shown here is derived from an EMBL/GenBank/DDBJ whole genome shotgun (WGS) entry which is preliminary data.</text>
</comment>
<proteinExistence type="predicted"/>
<reference evidence="2 3" key="1">
    <citation type="journal article" date="2016" name="Genome Biol. Evol.">
        <title>Draft genome sequence of an aflatoxigenic Aspergillus species, A. bombycis.</title>
        <authorList>
            <person name="Moore G.G."/>
            <person name="Mack B.M."/>
            <person name="Beltz S.B."/>
            <person name="Gilbert M.K."/>
        </authorList>
    </citation>
    <scope>NUCLEOTIDE SEQUENCE [LARGE SCALE GENOMIC DNA]</scope>
    <source>
        <strain evidence="3">NRRL 26010</strain>
    </source>
</reference>
<dbReference type="RefSeq" id="XP_022386351.1">
    <property type="nucleotide sequence ID" value="XM_022535548.1"/>
</dbReference>
<accession>A0A1F7ZT56</accession>
<keyword evidence="3" id="KW-1185">Reference proteome</keyword>
<protein>
    <submittedName>
        <fullName evidence="2">Uncharacterized protein</fullName>
    </submittedName>
</protein>
<feature type="signal peptide" evidence="1">
    <location>
        <begin position="1"/>
        <end position="19"/>
    </location>
</feature>
<dbReference type="GeneID" id="34451809"/>
<gene>
    <name evidence="2" type="ORF">ABOM_008419</name>
</gene>
<evidence type="ECO:0000313" key="2">
    <source>
        <dbReference type="EMBL" id="OGM42634.1"/>
    </source>
</evidence>
<dbReference type="Proteomes" id="UP000179179">
    <property type="component" value="Unassembled WGS sequence"/>
</dbReference>
<dbReference type="OrthoDB" id="4438892at2759"/>
<organism evidence="2 3">
    <name type="scientific">Aspergillus bombycis</name>
    <dbReference type="NCBI Taxonomy" id="109264"/>
    <lineage>
        <taxon>Eukaryota</taxon>
        <taxon>Fungi</taxon>
        <taxon>Dikarya</taxon>
        <taxon>Ascomycota</taxon>
        <taxon>Pezizomycotina</taxon>
        <taxon>Eurotiomycetes</taxon>
        <taxon>Eurotiomycetidae</taxon>
        <taxon>Eurotiales</taxon>
        <taxon>Aspergillaceae</taxon>
        <taxon>Aspergillus</taxon>
    </lineage>
</organism>
<feature type="chain" id="PRO_5009534109" evidence="1">
    <location>
        <begin position="20"/>
        <end position="105"/>
    </location>
</feature>